<dbReference type="GO" id="GO:0004386">
    <property type="term" value="F:helicase activity"/>
    <property type="evidence" value="ECO:0007669"/>
    <property type="project" value="UniProtKB-KW"/>
</dbReference>
<evidence type="ECO:0000259" key="8">
    <source>
        <dbReference type="Pfam" id="PF13087"/>
    </source>
</evidence>
<dbReference type="InterPro" id="IPR047187">
    <property type="entry name" value="SF1_C_Upf1"/>
</dbReference>
<feature type="compositionally biased region" description="Polar residues" evidence="6">
    <location>
        <begin position="2201"/>
        <end position="2215"/>
    </location>
</feature>
<dbReference type="InterPro" id="IPR045055">
    <property type="entry name" value="DNA2/NAM7-like"/>
</dbReference>
<evidence type="ECO:0000256" key="2">
    <source>
        <dbReference type="ARBA" id="ARBA00022801"/>
    </source>
</evidence>
<dbReference type="eggNOG" id="KOG1801">
    <property type="taxonomic scope" value="Eukaryota"/>
</dbReference>
<dbReference type="FunCoup" id="A0A059BXT3">
    <property type="interactions" value="733"/>
</dbReference>
<dbReference type="PANTHER" id="PTHR10887:SF495">
    <property type="entry name" value="HELICASE SENATAXIN ISOFORM X1-RELATED"/>
    <property type="match status" value="1"/>
</dbReference>
<evidence type="ECO:0000313" key="10">
    <source>
        <dbReference type="EMBL" id="KCW70917.1"/>
    </source>
</evidence>
<dbReference type="EMBL" id="KK198758">
    <property type="protein sequence ID" value="KCW70918.1"/>
    <property type="molecule type" value="Genomic_DNA"/>
</dbReference>
<dbReference type="GO" id="GO:0003723">
    <property type="term" value="F:RNA binding"/>
    <property type="evidence" value="ECO:0000318"/>
    <property type="project" value="GO_Central"/>
</dbReference>
<accession>A0A059BXT3</accession>
<protein>
    <recommendedName>
        <fullName evidence="11">UvrD-like helicase ATP-binding domain-containing protein</fullName>
    </recommendedName>
</protein>
<dbReference type="InterPro" id="IPR027417">
    <property type="entry name" value="P-loop_NTPase"/>
</dbReference>
<dbReference type="EMBL" id="KK198758">
    <property type="protein sequence ID" value="KCW70917.1"/>
    <property type="molecule type" value="Genomic_DNA"/>
</dbReference>
<feature type="compositionally biased region" description="Basic residues" evidence="6">
    <location>
        <begin position="2146"/>
        <end position="2156"/>
    </location>
</feature>
<keyword evidence="3" id="KW-0347">Helicase</keyword>
<dbReference type="Gramene" id="KCW70917">
    <property type="protein sequence ID" value="KCW70917"/>
    <property type="gene ID" value="EUGRSUZ_F04034"/>
</dbReference>
<organism evidence="10">
    <name type="scientific">Eucalyptus grandis</name>
    <name type="common">Flooded gum</name>
    <dbReference type="NCBI Taxonomy" id="71139"/>
    <lineage>
        <taxon>Eukaryota</taxon>
        <taxon>Viridiplantae</taxon>
        <taxon>Streptophyta</taxon>
        <taxon>Embryophyta</taxon>
        <taxon>Tracheophyta</taxon>
        <taxon>Spermatophyta</taxon>
        <taxon>Magnoliopsida</taxon>
        <taxon>eudicotyledons</taxon>
        <taxon>Gunneridae</taxon>
        <taxon>Pentapetalae</taxon>
        <taxon>rosids</taxon>
        <taxon>malvids</taxon>
        <taxon>Myrtales</taxon>
        <taxon>Myrtaceae</taxon>
        <taxon>Myrtoideae</taxon>
        <taxon>Eucalypteae</taxon>
        <taxon>Eucalyptus</taxon>
    </lineage>
</organism>
<feature type="compositionally biased region" description="Polar residues" evidence="6">
    <location>
        <begin position="2100"/>
        <end position="2111"/>
    </location>
</feature>
<dbReference type="PANTHER" id="PTHR10887">
    <property type="entry name" value="DNA2/NAM7 HELICASE FAMILY"/>
    <property type="match status" value="1"/>
</dbReference>
<dbReference type="STRING" id="71139.A0A059BXT3"/>
<feature type="domain" description="DNA2/NAM7 helicase helicase" evidence="7">
    <location>
        <begin position="1456"/>
        <end position="1828"/>
    </location>
</feature>
<dbReference type="SUPFAM" id="SSF48371">
    <property type="entry name" value="ARM repeat"/>
    <property type="match status" value="1"/>
</dbReference>
<dbReference type="CDD" id="cd18808">
    <property type="entry name" value="SF1_C_Upf1"/>
    <property type="match status" value="1"/>
</dbReference>
<feature type="region of interest" description="Disordered" evidence="6">
    <location>
        <begin position="2298"/>
        <end position="2341"/>
    </location>
</feature>
<proteinExistence type="predicted"/>
<dbReference type="OMA" id="HSEDIHG"/>
<feature type="region of interest" description="Disordered" evidence="6">
    <location>
        <begin position="1126"/>
        <end position="1148"/>
    </location>
</feature>
<feature type="region of interest" description="Disordered" evidence="6">
    <location>
        <begin position="1507"/>
        <end position="1527"/>
    </location>
</feature>
<dbReference type="CDD" id="cd18042">
    <property type="entry name" value="DEXXQc_SETX"/>
    <property type="match status" value="1"/>
</dbReference>
<evidence type="ECO:0000259" key="9">
    <source>
        <dbReference type="Pfam" id="PF23576"/>
    </source>
</evidence>
<evidence type="ECO:0000256" key="1">
    <source>
        <dbReference type="ARBA" id="ARBA00022741"/>
    </source>
</evidence>
<feature type="region of interest" description="Disordered" evidence="6">
    <location>
        <begin position="2091"/>
        <end position="2283"/>
    </location>
</feature>
<reference evidence="10" key="1">
    <citation type="submission" date="2013-07" db="EMBL/GenBank/DDBJ databases">
        <title>The genome of Eucalyptus grandis.</title>
        <authorList>
            <person name="Schmutz J."/>
            <person name="Hayes R."/>
            <person name="Myburg A."/>
            <person name="Tuskan G."/>
            <person name="Grattapaglia D."/>
            <person name="Rokhsar D.S."/>
        </authorList>
    </citation>
    <scope>NUCLEOTIDE SEQUENCE</scope>
    <source>
        <tissue evidence="10">Leaf extractions</tissue>
    </source>
</reference>
<feature type="coiled-coil region" evidence="5">
    <location>
        <begin position="1646"/>
        <end position="1723"/>
    </location>
</feature>
<keyword evidence="5" id="KW-0175">Coiled coil</keyword>
<dbReference type="Pfam" id="PF13087">
    <property type="entry name" value="AAA_12"/>
    <property type="match status" value="1"/>
</dbReference>
<name>A0A059BXT3_EUCGR</name>
<keyword evidence="2" id="KW-0378">Hydrolase</keyword>
<evidence type="ECO:0000256" key="6">
    <source>
        <dbReference type="SAM" id="MobiDB-lite"/>
    </source>
</evidence>
<dbReference type="SUPFAM" id="SSF52540">
    <property type="entry name" value="P-loop containing nucleoside triphosphate hydrolases"/>
    <property type="match status" value="1"/>
</dbReference>
<dbReference type="InterPro" id="IPR056474">
    <property type="entry name" value="SEN1_barrel"/>
</dbReference>
<dbReference type="FunFam" id="3.40.50.300:FF:000326">
    <property type="entry name" value="P-loop containing nucleoside triphosphate hydrolase"/>
    <property type="match status" value="1"/>
</dbReference>
<feature type="compositionally biased region" description="Basic and acidic residues" evidence="6">
    <location>
        <begin position="2181"/>
        <end position="2200"/>
    </location>
</feature>
<keyword evidence="4" id="KW-0067">ATP-binding</keyword>
<evidence type="ECO:0008006" key="11">
    <source>
        <dbReference type="Google" id="ProtNLM"/>
    </source>
</evidence>
<dbReference type="InterPro" id="IPR016024">
    <property type="entry name" value="ARM-type_fold"/>
</dbReference>
<dbReference type="InterPro" id="IPR041677">
    <property type="entry name" value="DNA2/NAM7_AAA_11"/>
</dbReference>
<dbReference type="GO" id="GO:0016787">
    <property type="term" value="F:hydrolase activity"/>
    <property type="evidence" value="ECO:0007669"/>
    <property type="project" value="UniProtKB-KW"/>
</dbReference>
<sequence length="2341" mass="262475">MSRRVGGGRGDLLARWRSIEEDEEREGDDAGRLHRSKEQWFVDAFNFLMRLPKETHIWCDSADLMGPLLETFYNYFRDERQDSPLRLLWKRISEEMKTCIRCISQHHQALEMYRTEYEPSSIGPLLDVLQSLDEERVTQHLREINEKMAKKDYFPAHDNAEVVSVMYEVLMHPVLLDDKSLFSEFEAFIEAIDNVHELALDRNQQFPGVYALFFFKRRVRFVAHRLAESMGKLRRAADLEPLQQLLKKIIGSLETEVMPLTSENLRPRLELDRSAAWIGIKSLIGFLEPPALEEGILESYPIFLDVVLNQVSSDSPVFSHAVTCLKLLFEMLGCKLWLRSALSPSIMRSTLVGQCFHSRNEKIHKDIFELFQPLLQSLEAWQDGELEKQRRGFLYFLLHQVPISSNFSVLTRQKARQIAFLIIHRGYKMNPPSPPFECSHMWGPSLVSSLKDSSLHPSLRQPALDLIQTIMVSDAAALISSALSFHTRPSIGRSAIKLNDDEDDDGLAFLPYGVEEEDFGGWGAFSSQNMVVSREYRGWMCIPMLWTDVLIEIDPNALPLSFTKAVFWARSRLLFVEPDSSGEKYLPIQPWILSFAAEMSSAFGWKVPTGSDDGGDGKVSKNSVEASSMCLPLIKTFNRLTGHFLVQIAQGQLLKQWTWEPRMSGSLILLLADPNDNVRHSVKSILEQVSSTQGLTCGLKFLCSFNLSLSAVLSGLKHALLILQLQSDSLGLNFHTLQHFFFLLRKLLNEGNPPTSDMRGEMSSELTAGKLSSQGGFLRQPVFDSLTVDASARTSNAGSDLLEKFNILLSEAAWPSIEKCLMVGKTFIDHRICQMTCVRILELLPVVFEKNWQSVVATGNSGMSMGKVMDYEWLQHLMEWGKSSLNVIVVYWKKAVISLLKLLKGAFSDASSSLIRSIENLITSDSLSLDELMKQVSCLSVSLSTEASTLDGKTDFSSHVPFSLDMSAEKEYPTLPVQTSSGGVLGRQILETAVVSSKKDPNYVVISDDETEKQISPGFLSRSKSEDEANVSMTKPNDCMLVGQKAALDRNSPQIYHAKKTSGTRSSKDSLVVCHLRDSIESPNVSSRRKKLDNLIIADSKNQKITADCSLKDIFSSQDEVPVQTLSDEAVVNDRKNQSSSNELSEAGDKILKEMVSDTKDDPQKSVNRSVKLHHSSLVNLSATAPKRQLIQLKSSIQNRCGYWHRRHAENKRFQPPRLDEWYRPILEIDFFGTVGSSPTSIEDDKKLSELKEVPLFFESAEQYVDIFRPLVLEEFKAQLRSSYLEMSSLEDVYCGRLSVLSVDRVDDFHLVRFVHDDTYSASGKSFSENDLVLLTKEPVQSPSHEIHMVGKVERRERDHQRKSSTLVIRFYLQNASSRLNQARRLLIDRSKWHGSRIMSITPQLREFQALSSMKNFPILQIILDPTNNSQGVNEAKSSRLGKLSRPLRQKLEATFNDSQLLAISASISSLVSRKDCRLSLIQGPPGTGKTRTIVAIVSALLGSLRRTDETKSSPPESLKGSSTSFTKFRPKVSEPVAIARAWQDAALARQLNKDVENSTKPMERSARGRVLICAQSNAAVDELVSRISSEGLYGCDGKMYKPYLVRVGNAKTVHSNSLQYFIDTLVDQRLAEEKNLTDARNDVSTVQLRANLEKLVDRIRHYEAKRANIRDENTDLACSLKDESKKMVDGKEISDEELELKLKELYEQKRQIYKELSLVQAQEKKANEEIRALKYKLRKSMLREAEIIVTTLSGCGGDLYEVCSESMSNAKFGSPSENALFDAVVIDEAAQALEPATLIPLQLLKSMGTNCIMVGDPKQLPATVMSNIASKFLYECSMFERLQRAGYPVTMLTKQYRMHPEICQFPSTYFYDGKLLNGDIIDERSASFHQTKGLGPYIFYDIVDGMETRGGNSGALSLCNEREVDAAIELLRFFKMRYPSEFIGGRIGIITPYKRQLSLLRSRFYNTFGSSAAAEMEFNTVDGFQGREVDILILSTVRAAKPGSAMSGVSSSTIGFVADVRRMNVALTRAKLSLWILGNSRTLKTNRSWAALLEDAKARSLFVSVKTPYTSMLESALGSESARCSVELNHNKKPEIKSHGTQRTENNTKGSTRKKAEYVGHAVPSSQKETGERSDASIREDALRKKGGLKRKGYPLRRGDAHSMVANEDVRSTHNTTFASEEHAMDGKRRAKERNEEKYNNTPGSNVYNKSNKSGHVGKEMDAGDIDKHLDTRASKRRTKSSELERSQRNLNDSSPSAVDGLEDKVGNDCGKGAALDGMRNDLIVKRKRQREAVDALLSSSLIPSKKPEASGKAFPAKRPGSGKLSAGPGIKPSKRRGMS</sequence>
<keyword evidence="1" id="KW-0547">Nucleotide-binding</keyword>
<dbReference type="KEGG" id="egr:104450703"/>
<dbReference type="OrthoDB" id="6513042at2759"/>
<gene>
    <name evidence="10" type="ORF">EUGRSUZ_F04034</name>
</gene>
<dbReference type="Gramene" id="KCW70918">
    <property type="protein sequence ID" value="KCW70918"/>
    <property type="gene ID" value="EUGRSUZ_F04034"/>
</dbReference>
<feature type="compositionally biased region" description="Basic and acidic residues" evidence="6">
    <location>
        <begin position="2218"/>
        <end position="2249"/>
    </location>
</feature>
<dbReference type="Gene3D" id="3.40.50.300">
    <property type="entry name" value="P-loop containing nucleotide triphosphate hydrolases"/>
    <property type="match status" value="2"/>
</dbReference>
<evidence type="ECO:0000256" key="5">
    <source>
        <dbReference type="SAM" id="Coils"/>
    </source>
</evidence>
<evidence type="ECO:0000256" key="3">
    <source>
        <dbReference type="ARBA" id="ARBA00022806"/>
    </source>
</evidence>
<dbReference type="InterPro" id="IPR041679">
    <property type="entry name" value="DNA2/NAM7-like_C"/>
</dbReference>
<evidence type="ECO:0000259" key="7">
    <source>
        <dbReference type="Pfam" id="PF13086"/>
    </source>
</evidence>
<feature type="domain" description="DNA2/NAM7 helicase-like C-terminal" evidence="8">
    <location>
        <begin position="1835"/>
        <end position="2041"/>
    </location>
</feature>
<evidence type="ECO:0000256" key="4">
    <source>
        <dbReference type="ARBA" id="ARBA00022840"/>
    </source>
</evidence>
<dbReference type="Pfam" id="PF13086">
    <property type="entry name" value="AAA_11"/>
    <property type="match status" value="1"/>
</dbReference>
<feature type="domain" description="Helicase SEN1 beta-barrel" evidence="9">
    <location>
        <begin position="1295"/>
        <end position="1398"/>
    </location>
</feature>
<feature type="compositionally biased region" description="Polar residues" evidence="6">
    <location>
        <begin position="1513"/>
        <end position="1527"/>
    </location>
</feature>
<feature type="compositionally biased region" description="Basic and acidic residues" evidence="6">
    <location>
        <begin position="2130"/>
        <end position="2145"/>
    </location>
</feature>
<dbReference type="GO" id="GO:0008266">
    <property type="term" value="F:poly(U) RNA binding"/>
    <property type="evidence" value="ECO:0007669"/>
    <property type="project" value="EnsemblPlants"/>
</dbReference>
<dbReference type="GO" id="GO:0005524">
    <property type="term" value="F:ATP binding"/>
    <property type="evidence" value="ECO:0007669"/>
    <property type="project" value="UniProtKB-KW"/>
</dbReference>
<dbReference type="GO" id="GO:0005694">
    <property type="term" value="C:chromosome"/>
    <property type="evidence" value="ECO:0007669"/>
    <property type="project" value="UniProtKB-ARBA"/>
</dbReference>
<dbReference type="Pfam" id="PF23576">
    <property type="entry name" value="SEN1_barrel"/>
    <property type="match status" value="1"/>
</dbReference>